<dbReference type="InterPro" id="IPR036907">
    <property type="entry name" value="5'-Nucleotdase_C_sf"/>
</dbReference>
<evidence type="ECO:0000256" key="7">
    <source>
        <dbReference type="ARBA" id="ARBA00022729"/>
    </source>
</evidence>
<dbReference type="GO" id="GO:0008663">
    <property type="term" value="F:2',3'-cyclic-nucleotide 2'-phosphodiesterase activity"/>
    <property type="evidence" value="ECO:0007669"/>
    <property type="project" value="UniProtKB-EC"/>
</dbReference>
<dbReference type="GO" id="GO:0009166">
    <property type="term" value="P:nucleotide catabolic process"/>
    <property type="evidence" value="ECO:0007669"/>
    <property type="project" value="InterPro"/>
</dbReference>
<dbReference type="InterPro" id="IPR006179">
    <property type="entry name" value="5_nucleotidase/apyrase"/>
</dbReference>
<reference evidence="14 15" key="1">
    <citation type="submission" date="2016-10" db="EMBL/GenBank/DDBJ databases">
        <authorList>
            <person name="de Groot N.N."/>
        </authorList>
    </citation>
    <scope>NUCLEOTIDE SEQUENCE [LARGE SCALE GENOMIC DNA]</scope>
    <source>
        <strain evidence="14 15">DSM 3857</strain>
    </source>
</reference>
<dbReference type="GO" id="GO:0008254">
    <property type="term" value="F:3'-nucleotidase activity"/>
    <property type="evidence" value="ECO:0007669"/>
    <property type="project" value="UniProtKB-EC"/>
</dbReference>
<comment type="catalytic activity">
    <reaction evidence="2">
        <text>a nucleoside 2',3'-cyclic phosphate + H2O = a nucleoside 3'-phosphate + H(+)</text>
        <dbReference type="Rhea" id="RHEA:19621"/>
        <dbReference type="ChEBI" id="CHEBI:15377"/>
        <dbReference type="ChEBI" id="CHEBI:15378"/>
        <dbReference type="ChEBI" id="CHEBI:66949"/>
        <dbReference type="ChEBI" id="CHEBI:66954"/>
        <dbReference type="EC" id="3.1.4.16"/>
    </reaction>
</comment>
<dbReference type="STRING" id="933059.SAMN04488103_106161"/>
<keyword evidence="7" id="KW-0732">Signal</keyword>
<sequence>MTSRPSRRPAIRSTLRLLATTDVHVHLLGYDYFTDRPSTGIGLAHTAALIAQARAEVPNVLLFDNGDFLQGNPLGDYIMQSGALQAGRVHPAVQAMNRLGYDAATLGNHEFNYGLDPLLLSLGGAGFPIVSANVARRLGASPTEDDTLLPPFVLLKRTLLDDAGGRHPITIGVIGFAPPQIVDWDRLLLAGALHTRGIAETAAVLVPRMRALGADLVVALSHSGIGALDLDPGAENATTALATVPGIDAIIAGHSHLVFPSDAFAGLAGIDVAAGRIMGTPAVMPGFNGSHLGVIDLDLAQGPDGWQVRGAQVAARPVQGAAALPPAPEVLRAVNPDHAATLAYARRPVGASAAPLHSYFVAVAANLPLRVVAQAQADHVRHQLQGRPEAQLPVLSAVSPFRAGGRGGPGNYIDIPAGPLALRNVAELYLFPNTIAALRLTGAELQDWLENAMGLYRQITPGLPDQPLIDDDFPSYNHDRILGVSFAVDLTQPARYDRFGALADPGAQRVRDLRFAGQPIDPAAEFVLATNSYRAAGCGGYHAARADRLIDVGRATIRDILLRCVADQPPIVSDRTSSFHLLPVPGASVLFDTGPGAQAHLADIAHFAPEPLGLTEAGFLRFRLHL</sequence>
<evidence type="ECO:0000256" key="10">
    <source>
        <dbReference type="ARBA" id="ARBA00023268"/>
    </source>
</evidence>
<comment type="cofactor">
    <cofactor evidence="3">
        <name>a divalent metal cation</name>
        <dbReference type="ChEBI" id="CHEBI:60240"/>
    </cofactor>
</comment>
<dbReference type="Pfam" id="PF00149">
    <property type="entry name" value="Metallophos"/>
    <property type="match status" value="1"/>
</dbReference>
<feature type="domain" description="Calcineurin-like phosphoesterase" evidence="12">
    <location>
        <begin position="15"/>
        <end position="256"/>
    </location>
</feature>
<dbReference type="InterPro" id="IPR004843">
    <property type="entry name" value="Calcineurin-like_PHP"/>
</dbReference>
<evidence type="ECO:0000256" key="3">
    <source>
        <dbReference type="ARBA" id="ARBA00001968"/>
    </source>
</evidence>
<evidence type="ECO:0000256" key="8">
    <source>
        <dbReference type="ARBA" id="ARBA00022741"/>
    </source>
</evidence>
<dbReference type="Gene3D" id="3.90.780.10">
    <property type="entry name" value="5'-Nucleotidase, C-terminal domain"/>
    <property type="match status" value="1"/>
</dbReference>
<dbReference type="AlphaFoldDB" id="A0A1H8I8G4"/>
<dbReference type="GO" id="GO:0030288">
    <property type="term" value="C:outer membrane-bounded periplasmic space"/>
    <property type="evidence" value="ECO:0007669"/>
    <property type="project" value="TreeGrafter"/>
</dbReference>
<evidence type="ECO:0000256" key="1">
    <source>
        <dbReference type="ARBA" id="ARBA00000527"/>
    </source>
</evidence>
<dbReference type="InterPro" id="IPR006146">
    <property type="entry name" value="5'-Nucleotdase_CS"/>
</dbReference>
<dbReference type="NCBIfam" id="NF006938">
    <property type="entry name" value="PRK09420.1"/>
    <property type="match status" value="1"/>
</dbReference>
<gene>
    <name evidence="14" type="ORF">SAMN04488103_106161</name>
</gene>
<accession>A0A1H8I8G4</accession>
<comment type="similarity">
    <text evidence="5 11">Belongs to the 5'-nucleotidase family.</text>
</comment>
<dbReference type="InterPro" id="IPR008334">
    <property type="entry name" value="5'-Nucleotdase_C"/>
</dbReference>
<dbReference type="InterPro" id="IPR029052">
    <property type="entry name" value="Metallo-depent_PP-like"/>
</dbReference>
<evidence type="ECO:0000256" key="4">
    <source>
        <dbReference type="ARBA" id="ARBA00004196"/>
    </source>
</evidence>
<dbReference type="SUPFAM" id="SSF55816">
    <property type="entry name" value="5'-nucleotidase (syn. UDP-sugar hydrolase), C-terminal domain"/>
    <property type="match status" value="1"/>
</dbReference>
<dbReference type="SUPFAM" id="SSF56300">
    <property type="entry name" value="Metallo-dependent phosphatases"/>
    <property type="match status" value="1"/>
</dbReference>
<keyword evidence="10" id="KW-0511">Multifunctional enzyme</keyword>
<keyword evidence="8 11" id="KW-0547">Nucleotide-binding</keyword>
<dbReference type="GO" id="GO:0000166">
    <property type="term" value="F:nucleotide binding"/>
    <property type="evidence" value="ECO:0007669"/>
    <property type="project" value="UniProtKB-KW"/>
</dbReference>
<evidence type="ECO:0000256" key="9">
    <source>
        <dbReference type="ARBA" id="ARBA00022801"/>
    </source>
</evidence>
<dbReference type="PANTHER" id="PTHR11575">
    <property type="entry name" value="5'-NUCLEOTIDASE-RELATED"/>
    <property type="match status" value="1"/>
</dbReference>
<proteinExistence type="inferred from homology"/>
<evidence type="ECO:0000256" key="2">
    <source>
        <dbReference type="ARBA" id="ARBA00001730"/>
    </source>
</evidence>
<dbReference type="EMBL" id="FOCE01000006">
    <property type="protein sequence ID" value="SEN65080.1"/>
    <property type="molecule type" value="Genomic_DNA"/>
</dbReference>
<comment type="subcellular location">
    <subcellularLocation>
        <location evidence="4">Cell envelope</location>
    </subcellularLocation>
</comment>
<evidence type="ECO:0000256" key="5">
    <source>
        <dbReference type="ARBA" id="ARBA00006654"/>
    </source>
</evidence>
<dbReference type="PROSITE" id="PS00786">
    <property type="entry name" value="5_NUCLEOTIDASE_2"/>
    <property type="match status" value="1"/>
</dbReference>
<evidence type="ECO:0000313" key="14">
    <source>
        <dbReference type="EMBL" id="SEN65080.1"/>
    </source>
</evidence>
<protein>
    <submittedName>
        <fullName evidence="14">2',3'-cyclic-nucleotide 2'-phosphodiesterase / 3'-nucleotidase</fullName>
    </submittedName>
</protein>
<evidence type="ECO:0000259" key="12">
    <source>
        <dbReference type="Pfam" id="PF00149"/>
    </source>
</evidence>
<name>A0A1H8I8G4_9RHOB</name>
<dbReference type="CDD" id="cd07410">
    <property type="entry name" value="MPP_CpdB_N"/>
    <property type="match status" value="1"/>
</dbReference>
<keyword evidence="6" id="KW-0479">Metal-binding</keyword>
<evidence type="ECO:0000259" key="13">
    <source>
        <dbReference type="Pfam" id="PF02872"/>
    </source>
</evidence>
<dbReference type="RefSeq" id="WP_245749462.1">
    <property type="nucleotide sequence ID" value="NZ_FOCE01000006.1"/>
</dbReference>
<keyword evidence="9 11" id="KW-0378">Hydrolase</keyword>
<dbReference type="Gene3D" id="3.60.21.10">
    <property type="match status" value="1"/>
</dbReference>
<evidence type="ECO:0000313" key="15">
    <source>
        <dbReference type="Proteomes" id="UP000198761"/>
    </source>
</evidence>
<keyword evidence="15" id="KW-1185">Reference proteome</keyword>
<dbReference type="GO" id="GO:0046872">
    <property type="term" value="F:metal ion binding"/>
    <property type="evidence" value="ECO:0007669"/>
    <property type="project" value="UniProtKB-KW"/>
</dbReference>
<dbReference type="PRINTS" id="PR01607">
    <property type="entry name" value="APYRASEFAMLY"/>
</dbReference>
<organism evidence="14 15">
    <name type="scientific">Gemmobacter aquatilis</name>
    <dbReference type="NCBI Taxonomy" id="933059"/>
    <lineage>
        <taxon>Bacteria</taxon>
        <taxon>Pseudomonadati</taxon>
        <taxon>Pseudomonadota</taxon>
        <taxon>Alphaproteobacteria</taxon>
        <taxon>Rhodobacterales</taxon>
        <taxon>Paracoccaceae</taxon>
        <taxon>Gemmobacter</taxon>
    </lineage>
</organism>
<dbReference type="PANTHER" id="PTHR11575:SF6">
    <property type="entry name" value="2',3'-CYCLIC-NUCLEOTIDE 2'-PHOSPHODIESTERASE_3'-NUCLEOTIDASE"/>
    <property type="match status" value="1"/>
</dbReference>
<feature type="domain" description="5'-Nucleotidase C-terminal" evidence="13">
    <location>
        <begin position="412"/>
        <end position="543"/>
    </location>
</feature>
<comment type="catalytic activity">
    <reaction evidence="1">
        <text>a ribonucleoside 3'-phosphate + H2O = a ribonucleoside + phosphate</text>
        <dbReference type="Rhea" id="RHEA:10144"/>
        <dbReference type="ChEBI" id="CHEBI:13197"/>
        <dbReference type="ChEBI" id="CHEBI:15377"/>
        <dbReference type="ChEBI" id="CHEBI:18254"/>
        <dbReference type="ChEBI" id="CHEBI:43474"/>
        <dbReference type="EC" id="3.1.3.6"/>
    </reaction>
</comment>
<evidence type="ECO:0000256" key="11">
    <source>
        <dbReference type="RuleBase" id="RU362119"/>
    </source>
</evidence>
<evidence type="ECO:0000256" key="6">
    <source>
        <dbReference type="ARBA" id="ARBA00022723"/>
    </source>
</evidence>
<dbReference type="InterPro" id="IPR041827">
    <property type="entry name" value="CpdB_N"/>
</dbReference>
<dbReference type="Proteomes" id="UP000198761">
    <property type="component" value="Unassembled WGS sequence"/>
</dbReference>
<dbReference type="Pfam" id="PF02872">
    <property type="entry name" value="5_nucleotid_C"/>
    <property type="match status" value="1"/>
</dbReference>